<dbReference type="InterPro" id="IPR020058">
    <property type="entry name" value="Glu/Gln-tRNA-synth_Ib_cat-dom"/>
</dbReference>
<dbReference type="PROSITE" id="PS00178">
    <property type="entry name" value="AA_TRNA_LIGASE_I"/>
    <property type="match status" value="1"/>
</dbReference>
<dbReference type="RefSeq" id="WP_116390787.1">
    <property type="nucleotide sequence ID" value="NZ_QUQO01000001.1"/>
</dbReference>
<dbReference type="OrthoDB" id="9807503at2"/>
<dbReference type="SUPFAM" id="SSF48163">
    <property type="entry name" value="An anticodon-binding domain of class I aminoacyl-tRNA synthetases"/>
    <property type="match status" value="1"/>
</dbReference>
<evidence type="ECO:0000256" key="8">
    <source>
        <dbReference type="HAMAP-Rule" id="MF_00022"/>
    </source>
</evidence>
<evidence type="ECO:0000259" key="9">
    <source>
        <dbReference type="Pfam" id="PF00749"/>
    </source>
</evidence>
<dbReference type="HAMAP" id="MF_00022">
    <property type="entry name" value="Glu_tRNA_synth_type1"/>
    <property type="match status" value="1"/>
</dbReference>
<comment type="subcellular location">
    <subcellularLocation>
        <location evidence="8">Cytoplasm</location>
    </subcellularLocation>
</comment>
<comment type="similarity">
    <text evidence="1 8">Belongs to the class-I aminoacyl-tRNA synthetase family. Glutamate--tRNA ligase type 1 subfamily.</text>
</comment>
<keyword evidence="4 8" id="KW-0547">Nucleotide-binding</keyword>
<name>A0A371RFC4_9PROT</name>
<dbReference type="InterPro" id="IPR014729">
    <property type="entry name" value="Rossmann-like_a/b/a_fold"/>
</dbReference>
<dbReference type="EC" id="6.1.1.17" evidence="8"/>
<keyword evidence="2 8" id="KW-0963">Cytoplasm</keyword>
<comment type="catalytic activity">
    <reaction evidence="8">
        <text>tRNA(Glu) + L-glutamate + ATP = L-glutamyl-tRNA(Glu) + AMP + diphosphate</text>
        <dbReference type="Rhea" id="RHEA:23540"/>
        <dbReference type="Rhea" id="RHEA-COMP:9663"/>
        <dbReference type="Rhea" id="RHEA-COMP:9680"/>
        <dbReference type="ChEBI" id="CHEBI:29985"/>
        <dbReference type="ChEBI" id="CHEBI:30616"/>
        <dbReference type="ChEBI" id="CHEBI:33019"/>
        <dbReference type="ChEBI" id="CHEBI:78442"/>
        <dbReference type="ChEBI" id="CHEBI:78520"/>
        <dbReference type="ChEBI" id="CHEBI:456215"/>
        <dbReference type="EC" id="6.1.1.17"/>
    </reaction>
</comment>
<keyword evidence="12" id="KW-1185">Reference proteome</keyword>
<evidence type="ECO:0000256" key="6">
    <source>
        <dbReference type="ARBA" id="ARBA00022917"/>
    </source>
</evidence>
<dbReference type="InterPro" id="IPR000924">
    <property type="entry name" value="Glu/Gln-tRNA-synth"/>
</dbReference>
<evidence type="ECO:0000256" key="4">
    <source>
        <dbReference type="ARBA" id="ARBA00022741"/>
    </source>
</evidence>
<feature type="domain" description="Glutamyl/glutaminyl-tRNA synthetase class Ib catalytic" evidence="9">
    <location>
        <begin position="3"/>
        <end position="312"/>
    </location>
</feature>
<dbReference type="Gene3D" id="3.40.50.620">
    <property type="entry name" value="HUPs"/>
    <property type="match status" value="1"/>
</dbReference>
<dbReference type="InterPro" id="IPR004527">
    <property type="entry name" value="Glu-tRNA-ligase_bac/mito"/>
</dbReference>
<gene>
    <name evidence="8" type="primary">gltX</name>
    <name evidence="11" type="ORF">DX908_02000</name>
</gene>
<comment type="caution">
    <text evidence="11">The sequence shown here is derived from an EMBL/GenBank/DDBJ whole genome shotgun (WGS) entry which is preliminary data.</text>
</comment>
<sequence length="450" mass="50439">MTVKVRFAPSPTGKLHVGNIRAALFNWLFAKKEGGSFLLRSDDTDKERSTVEYEELIQKDLAWLGLVHDEFARQSERFGVYEDVADHLMSEGLLYPCYETAEELDRKRKLQRARGLPPVYDRAALELTENERAALEEEGRKPHYRFKLSRSEVSWDDLIRGETKLDTSTISDPVLIREDGQFLYTLPSCVDDIDFGITHVIRGEDHVTNTAAQVEVFRALIEYRGDGIMPSFAHHSLLVGKDGEGLSKRLGSLSISAMREAGLEPEAITSLLSRLGTSDPIEPRISMEEMAEGFDFGRMGRAPARFDMDELHQLNAKILHMMPYERMEERLEEAGVSQELWETAKGNIELFSDIGQWRDVVMGEIDPVIDDEDKAVTDAAAAAVPQGEITEADWQALIEKVKTETGAKGKKLFMPLRKALTGAEHGPEMGPIFALIGAEKARARFAGKRA</sequence>
<dbReference type="AlphaFoldDB" id="A0A371RFC4"/>
<dbReference type="InterPro" id="IPR049940">
    <property type="entry name" value="GluQ/Sye"/>
</dbReference>
<dbReference type="PANTHER" id="PTHR43311">
    <property type="entry name" value="GLUTAMATE--TRNA LIGASE"/>
    <property type="match status" value="1"/>
</dbReference>
<dbReference type="GO" id="GO:0000049">
    <property type="term" value="F:tRNA binding"/>
    <property type="evidence" value="ECO:0007669"/>
    <property type="project" value="InterPro"/>
</dbReference>
<organism evidence="11 12">
    <name type="scientific">Parvularcula marina</name>
    <dbReference type="NCBI Taxonomy" id="2292771"/>
    <lineage>
        <taxon>Bacteria</taxon>
        <taxon>Pseudomonadati</taxon>
        <taxon>Pseudomonadota</taxon>
        <taxon>Alphaproteobacteria</taxon>
        <taxon>Parvularculales</taxon>
        <taxon>Parvularculaceae</taxon>
        <taxon>Parvularcula</taxon>
    </lineage>
</organism>
<feature type="short sequence motif" description="'HIGH' region" evidence="8">
    <location>
        <begin position="9"/>
        <end position="19"/>
    </location>
</feature>
<dbReference type="PANTHER" id="PTHR43311:SF2">
    <property type="entry name" value="GLUTAMATE--TRNA LIGASE, MITOCHONDRIAL-RELATED"/>
    <property type="match status" value="1"/>
</dbReference>
<proteinExistence type="inferred from homology"/>
<dbReference type="SUPFAM" id="SSF52374">
    <property type="entry name" value="Nucleotidylyl transferase"/>
    <property type="match status" value="1"/>
</dbReference>
<reference evidence="11 12" key="1">
    <citation type="submission" date="2018-08" db="EMBL/GenBank/DDBJ databases">
        <title>Parvularcula sp. SM1705, isolated from surface water of the South Sea China.</title>
        <authorList>
            <person name="Sun L."/>
        </authorList>
    </citation>
    <scope>NUCLEOTIDE SEQUENCE [LARGE SCALE GENOMIC DNA]</scope>
    <source>
        <strain evidence="11 12">SM1705</strain>
    </source>
</reference>
<dbReference type="Gene3D" id="1.10.10.350">
    <property type="match status" value="1"/>
</dbReference>
<keyword evidence="6 8" id="KW-0648">Protein biosynthesis</keyword>
<dbReference type="GO" id="GO:0005524">
    <property type="term" value="F:ATP binding"/>
    <property type="evidence" value="ECO:0007669"/>
    <property type="project" value="UniProtKB-UniRule"/>
</dbReference>
<accession>A0A371RFC4</accession>
<evidence type="ECO:0000313" key="12">
    <source>
        <dbReference type="Proteomes" id="UP000264589"/>
    </source>
</evidence>
<dbReference type="GO" id="GO:0005737">
    <property type="term" value="C:cytoplasm"/>
    <property type="evidence" value="ECO:0007669"/>
    <property type="project" value="UniProtKB-SubCell"/>
</dbReference>
<protein>
    <recommendedName>
        <fullName evidence="8">Glutamate--tRNA ligase</fullName>
        <ecNumber evidence="8">6.1.1.17</ecNumber>
    </recommendedName>
    <alternativeName>
        <fullName evidence="8">Glutamyl-tRNA synthetase</fullName>
        <shortName evidence="8">GluRS</shortName>
    </alternativeName>
</protein>
<evidence type="ECO:0000259" key="10">
    <source>
        <dbReference type="Pfam" id="PF19269"/>
    </source>
</evidence>
<evidence type="ECO:0000256" key="5">
    <source>
        <dbReference type="ARBA" id="ARBA00022840"/>
    </source>
</evidence>
<evidence type="ECO:0000256" key="7">
    <source>
        <dbReference type="ARBA" id="ARBA00023146"/>
    </source>
</evidence>
<evidence type="ECO:0000256" key="2">
    <source>
        <dbReference type="ARBA" id="ARBA00022490"/>
    </source>
</evidence>
<keyword evidence="3 8" id="KW-0436">Ligase</keyword>
<dbReference type="EMBL" id="QUQO01000001">
    <property type="protein sequence ID" value="RFB04159.1"/>
    <property type="molecule type" value="Genomic_DNA"/>
</dbReference>
<dbReference type="Pfam" id="PF19269">
    <property type="entry name" value="Anticodon_2"/>
    <property type="match status" value="1"/>
</dbReference>
<feature type="binding site" evidence="8">
    <location>
        <position position="248"/>
    </location>
    <ligand>
        <name>ATP</name>
        <dbReference type="ChEBI" id="CHEBI:30616"/>
    </ligand>
</feature>
<dbReference type="InterPro" id="IPR001412">
    <property type="entry name" value="aa-tRNA-synth_I_CS"/>
</dbReference>
<dbReference type="NCBIfam" id="TIGR00464">
    <property type="entry name" value="gltX_bact"/>
    <property type="match status" value="1"/>
</dbReference>
<dbReference type="InterPro" id="IPR020751">
    <property type="entry name" value="aa-tRNA-synth_I_codon-bd_sub2"/>
</dbReference>
<feature type="domain" description="Aminoacyl-tRNA synthetase class I anticodon-binding" evidence="10">
    <location>
        <begin position="341"/>
        <end position="445"/>
    </location>
</feature>
<keyword evidence="7 8" id="KW-0030">Aminoacyl-tRNA synthetase</keyword>
<comment type="caution">
    <text evidence="8">Lacks conserved residue(s) required for the propagation of feature annotation.</text>
</comment>
<evidence type="ECO:0000313" key="11">
    <source>
        <dbReference type="EMBL" id="RFB04159.1"/>
    </source>
</evidence>
<dbReference type="GO" id="GO:0006424">
    <property type="term" value="P:glutamyl-tRNA aminoacylation"/>
    <property type="evidence" value="ECO:0007669"/>
    <property type="project" value="UniProtKB-UniRule"/>
</dbReference>
<dbReference type="Pfam" id="PF00749">
    <property type="entry name" value="tRNA-synt_1c"/>
    <property type="match status" value="1"/>
</dbReference>
<evidence type="ECO:0000256" key="1">
    <source>
        <dbReference type="ARBA" id="ARBA00007894"/>
    </source>
</evidence>
<dbReference type="InterPro" id="IPR008925">
    <property type="entry name" value="aa_tRNA-synth_I_cd-bd_sf"/>
</dbReference>
<dbReference type="GO" id="GO:0004818">
    <property type="term" value="F:glutamate-tRNA ligase activity"/>
    <property type="evidence" value="ECO:0007669"/>
    <property type="project" value="UniProtKB-UniRule"/>
</dbReference>
<dbReference type="Proteomes" id="UP000264589">
    <property type="component" value="Unassembled WGS sequence"/>
</dbReference>
<dbReference type="PRINTS" id="PR00987">
    <property type="entry name" value="TRNASYNTHGLU"/>
</dbReference>
<dbReference type="InParanoid" id="A0A371RFC4"/>
<dbReference type="InterPro" id="IPR045462">
    <property type="entry name" value="aa-tRNA-synth_I_cd-bd"/>
</dbReference>
<comment type="subunit">
    <text evidence="8">Monomer.</text>
</comment>
<evidence type="ECO:0000256" key="3">
    <source>
        <dbReference type="ARBA" id="ARBA00022598"/>
    </source>
</evidence>
<feature type="short sequence motif" description="'KMSKS' region" evidence="8">
    <location>
        <begin position="245"/>
        <end position="249"/>
    </location>
</feature>
<comment type="function">
    <text evidence="8">Catalyzes the attachment of glutamate to tRNA(Glu) in a two-step reaction: glutamate is first activated by ATP to form Glu-AMP and then transferred to the acceptor end of tRNA(Glu).</text>
</comment>
<keyword evidence="5 8" id="KW-0067">ATP-binding</keyword>